<evidence type="ECO:0000256" key="1">
    <source>
        <dbReference type="SAM" id="Phobius"/>
    </source>
</evidence>
<sequence length="242" mass="26604">MAATDPLCKLEGQITGLVRRRQNRDFVLGVMGGDVDASAVAASLAGMGGAAMAIASLDSRETADFVEFSLDGVPVRGWFWRFPFAEGERIELVAERDAHGWMALGARRKHDGLVAVYPHCFEGRRAHYVSTFRFWGLVVAVIFLFMMALDAVFALFRGTFSVADQGAAYAVYGAYGLPALVAVFGFLAWRAGRKTEGLARTAERIFAGFGWEDPAGINLRKTSRALRREGDGRDYGLRVFRY</sequence>
<dbReference type="AlphaFoldDB" id="A0A6S7APN9"/>
<evidence type="ECO:0000313" key="2">
    <source>
        <dbReference type="EMBL" id="CAB3742599.1"/>
    </source>
</evidence>
<dbReference type="Proteomes" id="UP000494111">
    <property type="component" value="Unassembled WGS sequence"/>
</dbReference>
<keyword evidence="1" id="KW-0812">Transmembrane</keyword>
<reference evidence="2 3" key="1">
    <citation type="submission" date="2020-04" db="EMBL/GenBank/DDBJ databases">
        <authorList>
            <person name="De Canck E."/>
        </authorList>
    </citation>
    <scope>NUCLEOTIDE SEQUENCE [LARGE SCALE GENOMIC DNA]</scope>
    <source>
        <strain evidence="2 3">LMG 3458</strain>
    </source>
</reference>
<dbReference type="EMBL" id="CADIJO010000041">
    <property type="protein sequence ID" value="CAB3742599.1"/>
    <property type="molecule type" value="Genomic_DNA"/>
</dbReference>
<gene>
    <name evidence="2" type="ORF">LMG3458_05973</name>
</gene>
<feature type="transmembrane region" description="Helical" evidence="1">
    <location>
        <begin position="134"/>
        <end position="156"/>
    </location>
</feature>
<dbReference type="NCBIfam" id="NF041560">
    <property type="entry name" value="T6SS_Burk_ExIF"/>
    <property type="match status" value="1"/>
</dbReference>
<name>A0A6S7APN9_9BURK</name>
<accession>A0A6S7APN9</accession>
<dbReference type="RefSeq" id="WP_175196330.1">
    <property type="nucleotide sequence ID" value="NZ_CADIJO010000041.1"/>
</dbReference>
<keyword evidence="1" id="KW-1133">Transmembrane helix</keyword>
<keyword evidence="1" id="KW-0472">Membrane</keyword>
<evidence type="ECO:0000313" key="3">
    <source>
        <dbReference type="Proteomes" id="UP000494111"/>
    </source>
</evidence>
<dbReference type="InterPro" id="IPR048130">
    <property type="entry name" value="T6SS_ExIF-like"/>
</dbReference>
<proteinExistence type="predicted"/>
<protein>
    <submittedName>
        <fullName evidence="2">Uncharacterized protein</fullName>
    </submittedName>
</protein>
<feature type="transmembrane region" description="Helical" evidence="1">
    <location>
        <begin position="168"/>
        <end position="189"/>
    </location>
</feature>
<organism evidence="2 3">
    <name type="scientific">Achromobacter deleyi</name>
    <dbReference type="NCBI Taxonomy" id="1353891"/>
    <lineage>
        <taxon>Bacteria</taxon>
        <taxon>Pseudomonadati</taxon>
        <taxon>Pseudomonadota</taxon>
        <taxon>Betaproteobacteria</taxon>
        <taxon>Burkholderiales</taxon>
        <taxon>Alcaligenaceae</taxon>
        <taxon>Achromobacter</taxon>
    </lineage>
</organism>